<dbReference type="SUPFAM" id="SSF56219">
    <property type="entry name" value="DNase I-like"/>
    <property type="match status" value="1"/>
</dbReference>
<dbReference type="Pfam" id="PF14529">
    <property type="entry name" value="Exo_endo_phos_2"/>
    <property type="match status" value="1"/>
</dbReference>
<organism evidence="1">
    <name type="scientific">Dendroctonus ponderosae</name>
    <name type="common">Mountain pine beetle</name>
    <dbReference type="NCBI Taxonomy" id="77166"/>
    <lineage>
        <taxon>Eukaryota</taxon>
        <taxon>Metazoa</taxon>
        <taxon>Ecdysozoa</taxon>
        <taxon>Arthropoda</taxon>
        <taxon>Hexapoda</taxon>
        <taxon>Insecta</taxon>
        <taxon>Pterygota</taxon>
        <taxon>Neoptera</taxon>
        <taxon>Endopterygota</taxon>
        <taxon>Coleoptera</taxon>
        <taxon>Polyphaga</taxon>
        <taxon>Cucujiformia</taxon>
        <taxon>Curculionidae</taxon>
        <taxon>Scolytinae</taxon>
        <taxon>Dendroctonus</taxon>
    </lineage>
</organism>
<name>N6U736_DENPD</name>
<dbReference type="InterPro" id="IPR005135">
    <property type="entry name" value="Endo/exonuclease/phosphatase"/>
</dbReference>
<feature type="non-terminal residue" evidence="1">
    <location>
        <position position="1"/>
    </location>
</feature>
<reference evidence="1" key="1">
    <citation type="journal article" date="2013" name="Genome Biol.">
        <title>Draft genome of the mountain pine beetle, Dendroctonus ponderosae Hopkins, a major forest pest.</title>
        <authorList>
            <person name="Keeling C.I."/>
            <person name="Yuen M.M."/>
            <person name="Liao N.Y."/>
            <person name="Docking T.R."/>
            <person name="Chan S.K."/>
            <person name="Taylor G.A."/>
            <person name="Palmquist D.L."/>
            <person name="Jackman S.D."/>
            <person name="Nguyen A."/>
            <person name="Li M."/>
            <person name="Henderson H."/>
            <person name="Janes J.K."/>
            <person name="Zhao Y."/>
            <person name="Pandoh P."/>
            <person name="Moore R."/>
            <person name="Sperling F.A."/>
            <person name="Huber D.P."/>
            <person name="Birol I."/>
            <person name="Jones S.J."/>
            <person name="Bohlmann J."/>
        </authorList>
    </citation>
    <scope>NUCLEOTIDE SEQUENCE</scope>
</reference>
<dbReference type="EMBL" id="KB740946">
    <property type="protein sequence ID" value="ENN77465.1"/>
    <property type="molecule type" value="Genomic_DNA"/>
</dbReference>
<dbReference type="InterPro" id="IPR036691">
    <property type="entry name" value="Endo/exonu/phosph_ase_sf"/>
</dbReference>
<dbReference type="Gene3D" id="3.60.10.10">
    <property type="entry name" value="Endonuclease/exonuclease/phosphatase"/>
    <property type="match status" value="1"/>
</dbReference>
<protein>
    <submittedName>
        <fullName evidence="1">Uncharacterized protein</fullName>
    </submittedName>
</protein>
<dbReference type="HOGENOM" id="CLU_1961832_0_0_1"/>
<gene>
    <name evidence="1" type="ORF">YQE_06040</name>
</gene>
<proteinExistence type="predicted"/>
<evidence type="ECO:0000313" key="1">
    <source>
        <dbReference type="EMBL" id="ENN77465.1"/>
    </source>
</evidence>
<sequence>MAWGSKRSNPEGKKLLNYATKLDLQIHAPEEPTHFHHLTPDILDIAVSKNLALDLVISSSDSLSSDHNPIKILLNEHYIHNPLQPLTFMDWDVLSHDLSEITIPNSQITAFTRPLPASQTYQQAIPEK</sequence>
<dbReference type="GO" id="GO:0003824">
    <property type="term" value="F:catalytic activity"/>
    <property type="evidence" value="ECO:0007669"/>
    <property type="project" value="InterPro"/>
</dbReference>
<accession>N6U736</accession>
<dbReference type="AlphaFoldDB" id="N6U736"/>